<dbReference type="InterPro" id="IPR010290">
    <property type="entry name" value="TM_effector"/>
</dbReference>
<dbReference type="eggNOG" id="COG0477">
    <property type="taxonomic scope" value="Bacteria"/>
</dbReference>
<dbReference type="OrthoDB" id="9775268at2"/>
<dbReference type="PANTHER" id="PTHR23513:SF9">
    <property type="entry name" value="ENTEROBACTIN EXPORTER ENTS"/>
    <property type="match status" value="1"/>
</dbReference>
<feature type="transmembrane region" description="Helical" evidence="7">
    <location>
        <begin position="187"/>
        <end position="207"/>
    </location>
</feature>
<dbReference type="SUPFAM" id="SSF103473">
    <property type="entry name" value="MFS general substrate transporter"/>
    <property type="match status" value="1"/>
</dbReference>
<dbReference type="GO" id="GO:0005886">
    <property type="term" value="C:plasma membrane"/>
    <property type="evidence" value="ECO:0007669"/>
    <property type="project" value="UniProtKB-SubCell"/>
</dbReference>
<accession>C1F4X9</accession>
<feature type="transmembrane region" description="Helical" evidence="7">
    <location>
        <begin position="273"/>
        <end position="292"/>
    </location>
</feature>
<keyword evidence="3" id="KW-1003">Cell membrane</keyword>
<gene>
    <name evidence="8" type="ordered locus">ACP_3065</name>
</gene>
<dbReference type="RefSeq" id="WP_015898113.1">
    <property type="nucleotide sequence ID" value="NC_012483.1"/>
</dbReference>
<evidence type="ECO:0000313" key="8">
    <source>
        <dbReference type="EMBL" id="ACO33968.1"/>
    </source>
</evidence>
<feature type="transmembrane region" description="Helical" evidence="7">
    <location>
        <begin position="152"/>
        <end position="175"/>
    </location>
</feature>
<dbReference type="InterPro" id="IPR036259">
    <property type="entry name" value="MFS_trans_sf"/>
</dbReference>
<feature type="transmembrane region" description="Helical" evidence="7">
    <location>
        <begin position="116"/>
        <end position="140"/>
    </location>
</feature>
<comment type="subcellular location">
    <subcellularLocation>
        <location evidence="1">Cell membrane</location>
        <topology evidence="1">Multi-pass membrane protein</topology>
    </subcellularLocation>
</comment>
<sequence>MRGDRSGGTNAGSGAGAAFLSRDFRRYQMARVFVIMGAEAQALAVAWQIYEITHKALYLGYTGLALFLPGLIFMLPAGHAADRFDRRRVILVCYSLQVLCTLGLFSFAWFGLRNIALIYLVLFLVGTGRAFSGPAASALIPHLVPKEVFVNAVTWGATIFQIANIAGPALGGVLYTLPLHTHLHGSSLVYLCTLASLLWFLLLVSSLSVRPGRMEHRAVSKDVLLAGFRYVMQKKILLGSISLDLFAVLLGGAVALMPIYAQEVLHTGARGLGMLRAAPALGAMLISLTLTVRPIRRRSGVLMFVCVAIFGAATIVFGVSHTLVVSLIALFFVGASDMVSVVIRSAILQLATPQEMRGRVSAVNSLFVGASNELGEFESGLTAHWWGAVRAVIYGGIGSLMVTGIWSALFPSLRKADELTADALLRVEMEQSAQDVRQL</sequence>
<keyword evidence="4 7" id="KW-0812">Transmembrane</keyword>
<dbReference type="HOGENOM" id="CLU_034180_11_0_0"/>
<keyword evidence="9" id="KW-1185">Reference proteome</keyword>
<evidence type="ECO:0000256" key="2">
    <source>
        <dbReference type="ARBA" id="ARBA00022448"/>
    </source>
</evidence>
<dbReference type="STRING" id="240015.ACP_3065"/>
<feature type="transmembrane region" description="Helical" evidence="7">
    <location>
        <begin position="299"/>
        <end position="317"/>
    </location>
</feature>
<dbReference type="Proteomes" id="UP000002207">
    <property type="component" value="Chromosome"/>
</dbReference>
<dbReference type="KEGG" id="aca:ACP_3065"/>
<dbReference type="FunCoup" id="C1F4X9">
    <property type="interactions" value="117"/>
</dbReference>
<feature type="transmembrane region" description="Helical" evidence="7">
    <location>
        <begin position="236"/>
        <end position="261"/>
    </location>
</feature>
<evidence type="ECO:0000256" key="6">
    <source>
        <dbReference type="ARBA" id="ARBA00023136"/>
    </source>
</evidence>
<organism evidence="8 9">
    <name type="scientific">Acidobacterium capsulatum (strain ATCC 51196 / DSM 11244 / BCRC 80197 / JCM 7670 / NBRC 15755 / NCIMB 13165 / 161)</name>
    <dbReference type="NCBI Taxonomy" id="240015"/>
    <lineage>
        <taxon>Bacteria</taxon>
        <taxon>Pseudomonadati</taxon>
        <taxon>Acidobacteriota</taxon>
        <taxon>Terriglobia</taxon>
        <taxon>Terriglobales</taxon>
        <taxon>Acidobacteriaceae</taxon>
        <taxon>Acidobacterium</taxon>
    </lineage>
</organism>
<dbReference type="InParanoid" id="C1F4X9"/>
<dbReference type="CDD" id="cd06173">
    <property type="entry name" value="MFS_MefA_like"/>
    <property type="match status" value="1"/>
</dbReference>
<keyword evidence="2" id="KW-0813">Transport</keyword>
<reference evidence="8 9" key="1">
    <citation type="journal article" date="2009" name="Appl. Environ. Microbiol.">
        <title>Three genomes from the phylum Acidobacteria provide insight into the lifestyles of these microorganisms in soils.</title>
        <authorList>
            <person name="Ward N.L."/>
            <person name="Challacombe J.F."/>
            <person name="Janssen P.H."/>
            <person name="Henrissat B."/>
            <person name="Coutinho P.M."/>
            <person name="Wu M."/>
            <person name="Xie G."/>
            <person name="Haft D.H."/>
            <person name="Sait M."/>
            <person name="Badger J."/>
            <person name="Barabote R.D."/>
            <person name="Bradley B."/>
            <person name="Brettin T.S."/>
            <person name="Brinkac L.M."/>
            <person name="Bruce D."/>
            <person name="Creasy T."/>
            <person name="Daugherty S.C."/>
            <person name="Davidsen T.M."/>
            <person name="DeBoy R.T."/>
            <person name="Detter J.C."/>
            <person name="Dodson R.J."/>
            <person name="Durkin A.S."/>
            <person name="Ganapathy A."/>
            <person name="Gwinn-Giglio M."/>
            <person name="Han C.S."/>
            <person name="Khouri H."/>
            <person name="Kiss H."/>
            <person name="Kothari S.P."/>
            <person name="Madupu R."/>
            <person name="Nelson K.E."/>
            <person name="Nelson W.C."/>
            <person name="Paulsen I."/>
            <person name="Penn K."/>
            <person name="Ren Q."/>
            <person name="Rosovitz M.J."/>
            <person name="Selengut J.D."/>
            <person name="Shrivastava S."/>
            <person name="Sullivan S.A."/>
            <person name="Tapia R."/>
            <person name="Thompson L.S."/>
            <person name="Watkins K.L."/>
            <person name="Yang Q."/>
            <person name="Yu C."/>
            <person name="Zafar N."/>
            <person name="Zhou L."/>
            <person name="Kuske C.R."/>
        </authorList>
    </citation>
    <scope>NUCLEOTIDE SEQUENCE [LARGE SCALE GENOMIC DNA]</scope>
    <source>
        <strain evidence="9">ATCC 51196 / DSM 11244 / BCRC 80197 / JCM 7670 / NBRC 15755 / NCIMB 13165 / 161</strain>
    </source>
</reference>
<proteinExistence type="predicted"/>
<evidence type="ECO:0000313" key="9">
    <source>
        <dbReference type="Proteomes" id="UP000002207"/>
    </source>
</evidence>
<dbReference type="AlphaFoldDB" id="C1F4X9"/>
<evidence type="ECO:0000256" key="1">
    <source>
        <dbReference type="ARBA" id="ARBA00004651"/>
    </source>
</evidence>
<keyword evidence="6 7" id="KW-0472">Membrane</keyword>
<evidence type="ECO:0000256" key="4">
    <source>
        <dbReference type="ARBA" id="ARBA00022692"/>
    </source>
</evidence>
<feature type="transmembrane region" description="Helical" evidence="7">
    <location>
        <begin position="391"/>
        <end position="409"/>
    </location>
</feature>
<feature type="transmembrane region" description="Helical" evidence="7">
    <location>
        <begin position="32"/>
        <end position="50"/>
    </location>
</feature>
<dbReference type="EMBL" id="CP001472">
    <property type="protein sequence ID" value="ACO33968.1"/>
    <property type="molecule type" value="Genomic_DNA"/>
</dbReference>
<keyword evidence="5 7" id="KW-1133">Transmembrane helix</keyword>
<evidence type="ECO:0000256" key="3">
    <source>
        <dbReference type="ARBA" id="ARBA00022475"/>
    </source>
</evidence>
<protein>
    <submittedName>
        <fullName evidence="8">Transporter, major facilitator family</fullName>
    </submittedName>
</protein>
<feature type="transmembrane region" description="Helical" evidence="7">
    <location>
        <begin position="323"/>
        <end position="347"/>
    </location>
</feature>
<feature type="transmembrane region" description="Helical" evidence="7">
    <location>
        <begin position="89"/>
        <end position="110"/>
    </location>
</feature>
<dbReference type="Gene3D" id="1.20.1250.20">
    <property type="entry name" value="MFS general substrate transporter like domains"/>
    <property type="match status" value="1"/>
</dbReference>
<evidence type="ECO:0000256" key="7">
    <source>
        <dbReference type="SAM" id="Phobius"/>
    </source>
</evidence>
<dbReference type="PANTHER" id="PTHR23513">
    <property type="entry name" value="INTEGRAL MEMBRANE EFFLUX PROTEIN-RELATED"/>
    <property type="match status" value="1"/>
</dbReference>
<evidence type="ECO:0000256" key="5">
    <source>
        <dbReference type="ARBA" id="ARBA00022989"/>
    </source>
</evidence>
<feature type="transmembrane region" description="Helical" evidence="7">
    <location>
        <begin position="56"/>
        <end position="77"/>
    </location>
</feature>
<dbReference type="Pfam" id="PF05977">
    <property type="entry name" value="MFS_3"/>
    <property type="match status" value="1"/>
</dbReference>
<name>C1F4X9_ACIC5</name>